<feature type="binding site" evidence="3">
    <location>
        <begin position="102"/>
        <end position="105"/>
    </location>
    <ligand>
        <name>substrate</name>
    </ligand>
</feature>
<sequence length="246" mass="26484">MRVVGPEDKYKRLAAEMAVERVSDGMVVGLGHGSTAAYAVLRMAVLLRDGSLKDVLGVPCSRRVEEEARRLAIPLATLDARPSLDLVIDGADEIDPGLDCIKGKGGALLREKIVAQASKRRIIVADASKCSARLGEKASLPVEVLPFALVPERHFLESLGGKIKLRPGPDGRPFVTAQGNFILDWSQPPLDNPRELARKLESRAGIMAHGLFLDIVDEVIVAGPQGLRLLRRAERSSPSQGNHALA</sequence>
<comment type="catalytic activity">
    <reaction evidence="1 3">
        <text>aldehydo-D-ribose 5-phosphate = D-ribulose 5-phosphate</text>
        <dbReference type="Rhea" id="RHEA:14657"/>
        <dbReference type="ChEBI" id="CHEBI:58121"/>
        <dbReference type="ChEBI" id="CHEBI:58273"/>
        <dbReference type="EC" id="5.3.1.6"/>
    </reaction>
</comment>
<dbReference type="Proteomes" id="UP000007844">
    <property type="component" value="Chromosome"/>
</dbReference>
<comment type="function">
    <text evidence="3">Catalyzes the reversible conversion of ribose-5-phosphate to ribulose 5-phosphate.</text>
</comment>
<evidence type="ECO:0000256" key="2">
    <source>
        <dbReference type="ARBA" id="ARBA00023235"/>
    </source>
</evidence>
<dbReference type="Gene3D" id="3.30.70.260">
    <property type="match status" value="1"/>
</dbReference>
<dbReference type="Pfam" id="PF06026">
    <property type="entry name" value="Rib_5-P_isom_A"/>
    <property type="match status" value="1"/>
</dbReference>
<feature type="active site" description="Proton acceptor" evidence="3">
    <location>
        <position position="111"/>
    </location>
</feature>
<dbReference type="KEGG" id="daf:Desaf_0306"/>
<dbReference type="PANTHER" id="PTHR43748">
    <property type="entry name" value="RIBOSE-5-PHOSPHATE ISOMERASE 3, CHLOROPLASTIC-RELATED"/>
    <property type="match status" value="1"/>
</dbReference>
<dbReference type="InterPro" id="IPR020672">
    <property type="entry name" value="Ribose5P_isomerase_typA_subgr"/>
</dbReference>
<dbReference type="UniPathway" id="UPA00115">
    <property type="reaction ID" value="UER00412"/>
</dbReference>
<accession>F3YU57</accession>
<dbReference type="SUPFAM" id="SSF100950">
    <property type="entry name" value="NagB/RpiA/CoA transferase-like"/>
    <property type="match status" value="1"/>
</dbReference>
<dbReference type="NCBIfam" id="TIGR00021">
    <property type="entry name" value="rpiA"/>
    <property type="match status" value="1"/>
</dbReference>
<keyword evidence="2 3" id="KW-0413">Isomerase</keyword>
<evidence type="ECO:0000313" key="4">
    <source>
        <dbReference type="EMBL" id="EGJ48663.1"/>
    </source>
</evidence>
<dbReference type="HOGENOM" id="CLU_056590_1_1_7"/>
<comment type="subunit">
    <text evidence="3">Homodimer.</text>
</comment>
<name>F3YU57_DESAF</name>
<dbReference type="eggNOG" id="COG0120">
    <property type="taxonomic scope" value="Bacteria"/>
</dbReference>
<protein>
    <recommendedName>
        <fullName evidence="3">Ribose-5-phosphate isomerase A</fullName>
        <ecNumber evidence="3">5.3.1.6</ecNumber>
    </recommendedName>
    <alternativeName>
        <fullName evidence="3">Phosphoriboisomerase A</fullName>
        <shortName evidence="3">PRI</shortName>
    </alternativeName>
</protein>
<dbReference type="InterPro" id="IPR050262">
    <property type="entry name" value="Ribose-5P_isomerase"/>
</dbReference>
<reference evidence="4 5" key="1">
    <citation type="journal article" date="2011" name="J. Bacteriol.">
        <title>Genome sequence of the mercury-methylating and pleomorphic Desulfovibrio africanus Strain Walvis Bay.</title>
        <authorList>
            <person name="Brown S.D."/>
            <person name="Wall J.D."/>
            <person name="Kucken A.M."/>
            <person name="Gilmour C.C."/>
            <person name="Podar M."/>
            <person name="Brandt C.C."/>
            <person name="Teshima H."/>
            <person name="Detter J.C."/>
            <person name="Han C.S."/>
            <person name="Land M.L."/>
            <person name="Lucas S."/>
            <person name="Han J."/>
            <person name="Pennacchio L."/>
            <person name="Nolan M."/>
            <person name="Pitluck S."/>
            <person name="Woyke T."/>
            <person name="Goodwin L."/>
            <person name="Palumbo A.V."/>
            <person name="Elias D.A."/>
        </authorList>
    </citation>
    <scope>NUCLEOTIDE SEQUENCE [LARGE SCALE GENOMIC DNA]</scope>
    <source>
        <strain evidence="4 5">Walvis Bay</strain>
    </source>
</reference>
<dbReference type="CDD" id="cd01398">
    <property type="entry name" value="RPI_A"/>
    <property type="match status" value="1"/>
</dbReference>
<evidence type="ECO:0000256" key="3">
    <source>
        <dbReference type="HAMAP-Rule" id="MF_00170"/>
    </source>
</evidence>
<feature type="binding site" evidence="3">
    <location>
        <begin position="32"/>
        <end position="35"/>
    </location>
    <ligand>
        <name>substrate</name>
    </ligand>
</feature>
<proteinExistence type="inferred from homology"/>
<dbReference type="FunFam" id="3.40.50.1360:FF:000001">
    <property type="entry name" value="Ribose-5-phosphate isomerase A"/>
    <property type="match status" value="1"/>
</dbReference>
<dbReference type="SUPFAM" id="SSF75445">
    <property type="entry name" value="D-ribose-5-phosphate isomerase (RpiA), lid domain"/>
    <property type="match status" value="1"/>
</dbReference>
<dbReference type="AlphaFoldDB" id="F3YU57"/>
<keyword evidence="5" id="KW-1185">Reference proteome</keyword>
<dbReference type="Gene3D" id="3.40.50.1360">
    <property type="match status" value="1"/>
</dbReference>
<evidence type="ECO:0000256" key="1">
    <source>
        <dbReference type="ARBA" id="ARBA00001713"/>
    </source>
</evidence>
<feature type="binding site" evidence="3">
    <location>
        <begin position="89"/>
        <end position="92"/>
    </location>
    <ligand>
        <name>substrate</name>
    </ligand>
</feature>
<dbReference type="NCBIfam" id="NF001924">
    <property type="entry name" value="PRK00702.1"/>
    <property type="match status" value="1"/>
</dbReference>
<gene>
    <name evidence="3" type="primary">rpiA</name>
    <name evidence="4" type="ORF">Desaf_0306</name>
</gene>
<dbReference type="GO" id="GO:0004751">
    <property type="term" value="F:ribose-5-phosphate isomerase activity"/>
    <property type="evidence" value="ECO:0007669"/>
    <property type="project" value="UniProtKB-UniRule"/>
</dbReference>
<feature type="binding site" evidence="3">
    <location>
        <position position="129"/>
    </location>
    <ligand>
        <name>substrate</name>
    </ligand>
</feature>
<comment type="similarity">
    <text evidence="3">Belongs to the ribose 5-phosphate isomerase family.</text>
</comment>
<dbReference type="PANTHER" id="PTHR43748:SF3">
    <property type="entry name" value="RIBOSE-5-PHOSPHATE ISOMERASE 3, CHLOROPLASTIC-RELATED"/>
    <property type="match status" value="1"/>
</dbReference>
<evidence type="ECO:0000313" key="5">
    <source>
        <dbReference type="Proteomes" id="UP000007844"/>
    </source>
</evidence>
<dbReference type="STRING" id="690850.Desaf_0306"/>
<organism evidence="4 5">
    <name type="scientific">Desulfocurvibacter africanus subsp. africanus str. Walvis Bay</name>
    <dbReference type="NCBI Taxonomy" id="690850"/>
    <lineage>
        <taxon>Bacteria</taxon>
        <taxon>Pseudomonadati</taxon>
        <taxon>Thermodesulfobacteriota</taxon>
        <taxon>Desulfovibrionia</taxon>
        <taxon>Desulfovibrionales</taxon>
        <taxon>Desulfovibrionaceae</taxon>
        <taxon>Desulfocurvibacter</taxon>
    </lineage>
</organism>
<comment type="pathway">
    <text evidence="3">Carbohydrate degradation; pentose phosphate pathway; D-ribose 5-phosphate from D-ribulose 5-phosphate (non-oxidative stage): step 1/1.</text>
</comment>
<dbReference type="RefSeq" id="WP_014258518.1">
    <property type="nucleotide sequence ID" value="NC_016629.1"/>
</dbReference>
<dbReference type="InterPro" id="IPR004788">
    <property type="entry name" value="Ribose5P_isomerase_type_A"/>
</dbReference>
<dbReference type="HAMAP" id="MF_00170">
    <property type="entry name" value="Rib_5P_isom_A"/>
    <property type="match status" value="1"/>
</dbReference>
<dbReference type="InterPro" id="IPR037171">
    <property type="entry name" value="NagB/RpiA_transferase-like"/>
</dbReference>
<dbReference type="EMBL" id="CP003221">
    <property type="protein sequence ID" value="EGJ48663.1"/>
    <property type="molecule type" value="Genomic_DNA"/>
</dbReference>
<dbReference type="GO" id="GO:0009052">
    <property type="term" value="P:pentose-phosphate shunt, non-oxidative branch"/>
    <property type="evidence" value="ECO:0007669"/>
    <property type="project" value="UniProtKB-UniRule"/>
</dbReference>
<dbReference type="EC" id="5.3.1.6" evidence="3"/>